<protein>
    <submittedName>
        <fullName evidence="3">RE1-silencing transcription factor</fullName>
    </submittedName>
</protein>
<dbReference type="AlphaFoldDB" id="A0A093XWA9"/>
<feature type="compositionally biased region" description="Polar residues" evidence="1">
    <location>
        <begin position="390"/>
        <end position="418"/>
    </location>
</feature>
<dbReference type="HOGENOM" id="CLU_376900_0_0_1"/>
<name>A0A093XWA9_TALMA</name>
<dbReference type="eggNOG" id="ENOG502SJT8">
    <property type="taxonomic scope" value="Eukaryota"/>
</dbReference>
<sequence>MKDTISQLLNQCLREFAAITDSESVVRYETEVSHRRWLDELGRLRVWSGNIGAHQTGQSSLDYRLRDASHLREETTRLLSRLLHIFQDVAEVINENDDEEALEIEIEDDDETKDMTEVQQLYQSIADTINSLFQISMAIRRPADHDRLLNIRVKDDSFFEPWARQHVSQKYPDAGDALISRLGRAMARQKAILKYRERHRAKLGKGLFGDVETTSTRLSETVATEIAPDNDQLHFLDTASNSGLSHTSYATSLMESKLAASIPKPPKASKDRSPFECPYCFHIIMIKHKRDWARHVFRDVMPYVCVSMSCTTPSRLYESRHQWFFHMREAHRQGQNGLACPLCHAEIQALSSFEKHVGRHLEELALFFLPPTDVDDEEEEGASDAAPSVPSVNRSGSDSGPTQELQIPIGSESTEGQSNIITYEVQSRLTAIDATGMGEEDLSASSRGSDSDDRARSRSGTLTSSRPEDDGGIVTMMSGVAINVTHDSVSERPIHVGDDGVAQLEIGGGRPKQYRMGSHKYTILESADTLPQLEIGGGRPRQYITENHRYASRNSASRRAISADGRFSPYTLETAVDRELTGASETREYQGQGGTSKRQQERRNKFESESGMMEEGVSALEDVLELRVSGGQEWQHIGAKQPLNAEAVTKESEWPKPLDPVRHQSSQNRPQVVVVSQPSRGRGSLERHSDMTSNTPEEKYLGDREYAQTARRRRIVYHTPQNYVHDADKGGADCGP</sequence>
<feature type="domain" description="Oxidoreductase acuF-like C2H2 type zinc-finger" evidence="2">
    <location>
        <begin position="273"/>
        <end position="299"/>
    </location>
</feature>
<feature type="region of interest" description="Disordered" evidence="1">
    <location>
        <begin position="375"/>
        <end position="418"/>
    </location>
</feature>
<feature type="compositionally biased region" description="Basic and acidic residues" evidence="1">
    <location>
        <begin position="725"/>
        <end position="736"/>
    </location>
</feature>
<dbReference type="InterPro" id="IPR058925">
    <property type="entry name" value="zf-C2H2_AcuF"/>
</dbReference>
<feature type="compositionally biased region" description="Basic and acidic residues" evidence="1">
    <location>
        <begin position="578"/>
        <end position="588"/>
    </location>
</feature>
<evidence type="ECO:0000259" key="2">
    <source>
        <dbReference type="Pfam" id="PF26082"/>
    </source>
</evidence>
<feature type="region of interest" description="Disordered" evidence="1">
    <location>
        <begin position="648"/>
        <end position="704"/>
    </location>
</feature>
<gene>
    <name evidence="3" type="ORF">GQ26_0091480</name>
</gene>
<dbReference type="PANTHER" id="PTHR35391:SF7">
    <property type="entry name" value="C2H2-TYPE DOMAIN-CONTAINING PROTEIN"/>
    <property type="match status" value="1"/>
</dbReference>
<feature type="region of interest" description="Disordered" evidence="1">
    <location>
        <begin position="717"/>
        <end position="736"/>
    </location>
</feature>
<feature type="region of interest" description="Disordered" evidence="1">
    <location>
        <begin position="436"/>
        <end position="473"/>
    </location>
</feature>
<evidence type="ECO:0000313" key="3">
    <source>
        <dbReference type="EMBL" id="KFX49518.1"/>
    </source>
</evidence>
<feature type="compositionally biased region" description="Polar residues" evidence="1">
    <location>
        <begin position="663"/>
        <end position="679"/>
    </location>
</feature>
<reference evidence="3" key="1">
    <citation type="journal article" date="2014" name="PLoS Genet.">
        <title>Signature Gene Expression Reveals Novel Clues to the Molecular Mechanisms of Dimorphic Transition in Penicillium marneffei.</title>
        <authorList>
            <person name="Yang E."/>
            <person name="Wang G."/>
            <person name="Cai J."/>
            <person name="Woo P.C."/>
            <person name="Lau S.K."/>
            <person name="Yuen K.-Y."/>
            <person name="Chow W.-N."/>
            <person name="Lin X."/>
        </authorList>
    </citation>
    <scope>NUCLEOTIDE SEQUENCE [LARGE SCALE GENOMIC DNA]</scope>
    <source>
        <strain evidence="3">PM1</strain>
    </source>
</reference>
<dbReference type="EMBL" id="JPOX01000009">
    <property type="protein sequence ID" value="KFX49518.1"/>
    <property type="molecule type" value="Genomic_DNA"/>
</dbReference>
<evidence type="ECO:0000256" key="1">
    <source>
        <dbReference type="SAM" id="MobiDB-lite"/>
    </source>
</evidence>
<proteinExistence type="predicted"/>
<feature type="compositionally biased region" description="Basic and acidic residues" evidence="1">
    <location>
        <begin position="683"/>
        <end position="704"/>
    </location>
</feature>
<dbReference type="Pfam" id="PF26082">
    <property type="entry name" value="zf-C2H2_AcuF"/>
    <property type="match status" value="1"/>
</dbReference>
<organism evidence="3">
    <name type="scientific">Talaromyces marneffei PM1</name>
    <dbReference type="NCBI Taxonomy" id="1077442"/>
    <lineage>
        <taxon>Eukaryota</taxon>
        <taxon>Fungi</taxon>
        <taxon>Dikarya</taxon>
        <taxon>Ascomycota</taxon>
        <taxon>Pezizomycotina</taxon>
        <taxon>Eurotiomycetes</taxon>
        <taxon>Eurotiomycetidae</taxon>
        <taxon>Eurotiales</taxon>
        <taxon>Trichocomaceae</taxon>
        <taxon>Talaromyces</taxon>
        <taxon>Talaromyces sect. Talaromyces</taxon>
    </lineage>
</organism>
<feature type="region of interest" description="Disordered" evidence="1">
    <location>
        <begin position="578"/>
        <end position="614"/>
    </location>
</feature>
<comment type="caution">
    <text evidence="3">The sequence shown here is derived from an EMBL/GenBank/DDBJ whole genome shotgun (WGS) entry which is preliminary data.</text>
</comment>
<feature type="compositionally biased region" description="Basic and acidic residues" evidence="1">
    <location>
        <begin position="648"/>
        <end position="662"/>
    </location>
</feature>
<accession>A0A093XWA9</accession>
<feature type="compositionally biased region" description="Basic and acidic residues" evidence="1">
    <location>
        <begin position="598"/>
        <end position="608"/>
    </location>
</feature>
<dbReference type="PANTHER" id="PTHR35391">
    <property type="entry name" value="C2H2-TYPE DOMAIN-CONTAINING PROTEIN-RELATED"/>
    <property type="match status" value="1"/>
</dbReference>